<evidence type="ECO:0000313" key="1">
    <source>
        <dbReference type="EMBL" id="MDQ0556019.1"/>
    </source>
</evidence>
<name>A0ABU0MYN2_9FIRM</name>
<organism evidence="1 2">
    <name type="scientific">Paraclostridium ghonii</name>
    <dbReference type="NCBI Taxonomy" id="29358"/>
    <lineage>
        <taxon>Bacteria</taxon>
        <taxon>Bacillati</taxon>
        <taxon>Bacillota</taxon>
        <taxon>Clostridia</taxon>
        <taxon>Peptostreptococcales</taxon>
        <taxon>Peptostreptococcaceae</taxon>
        <taxon>Paraclostridium</taxon>
    </lineage>
</organism>
<accession>A0ABU0MYN2</accession>
<proteinExistence type="predicted"/>
<comment type="caution">
    <text evidence="1">The sequence shown here is derived from an EMBL/GenBank/DDBJ whole genome shotgun (WGS) entry which is preliminary data.</text>
</comment>
<gene>
    <name evidence="1" type="ORF">QOZ92_001132</name>
</gene>
<dbReference type="Proteomes" id="UP001232584">
    <property type="component" value="Unassembled WGS sequence"/>
</dbReference>
<keyword evidence="2" id="KW-1185">Reference proteome</keyword>
<dbReference type="EMBL" id="JAUSWG010000004">
    <property type="protein sequence ID" value="MDQ0556019.1"/>
    <property type="molecule type" value="Genomic_DNA"/>
</dbReference>
<evidence type="ECO:0000313" key="2">
    <source>
        <dbReference type="Proteomes" id="UP001232584"/>
    </source>
</evidence>
<protein>
    <submittedName>
        <fullName evidence="1">Uncharacterized protein</fullName>
    </submittedName>
</protein>
<sequence length="68" mass="8173">MIELIRQDISSVEYYAPKLIAKYKDEVIDIYEEYIKYRAQSSSNRSNYKEVCRKIKEYKKLAGKEKQS</sequence>
<dbReference type="RefSeq" id="WP_307504402.1">
    <property type="nucleotide sequence ID" value="NZ_BAAACE010000028.1"/>
</dbReference>
<reference evidence="1 2" key="1">
    <citation type="submission" date="2023-07" db="EMBL/GenBank/DDBJ databases">
        <title>Genomic Encyclopedia of Type Strains, Phase IV (KMG-IV): sequencing the most valuable type-strain genomes for metagenomic binning, comparative biology and taxonomic classification.</title>
        <authorList>
            <person name="Goeker M."/>
        </authorList>
    </citation>
    <scope>NUCLEOTIDE SEQUENCE [LARGE SCALE GENOMIC DNA]</scope>
    <source>
        <strain evidence="1 2">DSM 15049</strain>
    </source>
</reference>